<dbReference type="EMBL" id="PDKS01000004">
    <property type="protein sequence ID" value="PPI87054.1"/>
    <property type="molecule type" value="Genomic_DNA"/>
</dbReference>
<reference evidence="8 9" key="1">
    <citation type="journal article" date="2018" name="Genome Biol. Evol.">
        <title>Cladogenesis and Genomic Streamlining in Extracellular Endosymbionts of Tropical Stink Bugs.</title>
        <authorList>
            <person name="Otero-Bravo A."/>
            <person name="Goffredi S."/>
            <person name="Sabree Z.L."/>
        </authorList>
    </citation>
    <scope>NUCLEOTIDE SEQUENCE [LARGE SCALE GENOMIC DNA]</scope>
    <source>
        <strain evidence="8 9">SoET</strain>
    </source>
</reference>
<evidence type="ECO:0000256" key="6">
    <source>
        <dbReference type="PIRSR" id="PIRSR001488-1"/>
    </source>
</evidence>
<gene>
    <name evidence="8" type="ORF">CRV11_02715</name>
</gene>
<dbReference type="InterPro" id="IPR023205">
    <property type="entry name" value="DsbA/DsbL"/>
</dbReference>
<protein>
    <recommendedName>
        <fullName evidence="5">Thiol:disulfide interchange protein</fullName>
    </recommendedName>
</protein>
<keyword evidence="2" id="KW-0732">Signal</keyword>
<sequence>MKKFYTMFIGILISFNIFAAQFIDGKHYITLSQPILNQPPVVEFFSFLCQYCNQFENHMINYPLPKNIKITKYHVDYNGKESVITHVWAMAIALGAENKLMKSIFNSEKENQDITNTNVLKNIFIKSLSVSSKEYEALWNSYTVKMIIDKQQKAAKDFNVLNIPTIFVKGKYMINIKDLGIPLDNSSINSYFDIIKFLVNKK</sequence>
<evidence type="ECO:0000256" key="5">
    <source>
        <dbReference type="PIRNR" id="PIRNR001488"/>
    </source>
</evidence>
<dbReference type="CDD" id="cd03019">
    <property type="entry name" value="DsbA_DsbA"/>
    <property type="match status" value="1"/>
</dbReference>
<dbReference type="OrthoDB" id="9784896at2"/>
<evidence type="ECO:0000256" key="2">
    <source>
        <dbReference type="ARBA" id="ARBA00022729"/>
    </source>
</evidence>
<organism evidence="8 9">
    <name type="scientific">Candidatus Pantoea edessiphila</name>
    <dbReference type="NCBI Taxonomy" id="2044610"/>
    <lineage>
        <taxon>Bacteria</taxon>
        <taxon>Pseudomonadati</taxon>
        <taxon>Pseudomonadota</taxon>
        <taxon>Gammaproteobacteria</taxon>
        <taxon>Enterobacterales</taxon>
        <taxon>Erwiniaceae</taxon>
        <taxon>Pantoea</taxon>
    </lineage>
</organism>
<comment type="subcellular location">
    <subcellularLocation>
        <location evidence="5">Periplasm</location>
    </subcellularLocation>
</comment>
<dbReference type="InterPro" id="IPR036249">
    <property type="entry name" value="Thioredoxin-like_sf"/>
</dbReference>
<proteinExistence type="inferred from homology"/>
<dbReference type="AlphaFoldDB" id="A0A2P5SXK6"/>
<dbReference type="SUPFAM" id="SSF52833">
    <property type="entry name" value="Thioredoxin-like"/>
    <property type="match status" value="1"/>
</dbReference>
<dbReference type="GO" id="GO:0016491">
    <property type="term" value="F:oxidoreductase activity"/>
    <property type="evidence" value="ECO:0007669"/>
    <property type="project" value="InterPro"/>
</dbReference>
<feature type="disulfide bond" description="Redox-active" evidence="6">
    <location>
        <begin position="49"/>
        <end position="52"/>
    </location>
</feature>
<dbReference type="GO" id="GO:0042597">
    <property type="term" value="C:periplasmic space"/>
    <property type="evidence" value="ECO:0007669"/>
    <property type="project" value="UniProtKB-SubCell"/>
</dbReference>
<evidence type="ECO:0000313" key="8">
    <source>
        <dbReference type="EMBL" id="PPI87054.1"/>
    </source>
</evidence>
<comment type="caution">
    <text evidence="8">The sequence shown here is derived from an EMBL/GenBank/DDBJ whole genome shotgun (WGS) entry which is preliminary data.</text>
</comment>
<evidence type="ECO:0000256" key="1">
    <source>
        <dbReference type="ARBA" id="ARBA00005791"/>
    </source>
</evidence>
<keyword evidence="4" id="KW-0676">Redox-active center</keyword>
<dbReference type="Pfam" id="PF01323">
    <property type="entry name" value="DSBA"/>
    <property type="match status" value="1"/>
</dbReference>
<dbReference type="PIRSF" id="PIRSF001488">
    <property type="entry name" value="Tdi_protein"/>
    <property type="match status" value="1"/>
</dbReference>
<accession>A0A2P5SXK6</accession>
<evidence type="ECO:0000256" key="3">
    <source>
        <dbReference type="ARBA" id="ARBA00023157"/>
    </source>
</evidence>
<evidence type="ECO:0000256" key="4">
    <source>
        <dbReference type="ARBA" id="ARBA00023284"/>
    </source>
</evidence>
<keyword evidence="3 5" id="KW-1015">Disulfide bond</keyword>
<name>A0A2P5SXK6_9GAMM</name>
<dbReference type="RefSeq" id="WP_136131825.1">
    <property type="nucleotide sequence ID" value="NZ_PDKS01000004.1"/>
</dbReference>
<dbReference type="Proteomes" id="UP000296034">
    <property type="component" value="Unassembled WGS sequence"/>
</dbReference>
<dbReference type="InterPro" id="IPR050824">
    <property type="entry name" value="Thiol_disulfide_DsbA"/>
</dbReference>
<dbReference type="InterPro" id="IPR001853">
    <property type="entry name" value="DSBA-like_thioredoxin_dom"/>
</dbReference>
<comment type="similarity">
    <text evidence="1">Belongs to the thioredoxin family. DsbA subfamily.</text>
</comment>
<evidence type="ECO:0000313" key="9">
    <source>
        <dbReference type="Proteomes" id="UP000296034"/>
    </source>
</evidence>
<evidence type="ECO:0000259" key="7">
    <source>
        <dbReference type="Pfam" id="PF01323"/>
    </source>
</evidence>
<dbReference type="Gene3D" id="3.40.30.10">
    <property type="entry name" value="Glutaredoxin"/>
    <property type="match status" value="1"/>
</dbReference>
<dbReference type="PANTHER" id="PTHR35891">
    <property type="entry name" value="THIOL:DISULFIDE INTERCHANGE PROTEIN DSBA"/>
    <property type="match status" value="1"/>
</dbReference>
<keyword evidence="5" id="KW-0574">Periplasm</keyword>
<dbReference type="PANTHER" id="PTHR35891:SF2">
    <property type="entry name" value="THIOL:DISULFIDE INTERCHANGE PROTEIN DSBA"/>
    <property type="match status" value="1"/>
</dbReference>
<feature type="domain" description="DSBA-like thioredoxin" evidence="7">
    <location>
        <begin position="41"/>
        <end position="174"/>
    </location>
</feature>